<dbReference type="PROSITE" id="PS50110">
    <property type="entry name" value="RESPONSE_REGULATORY"/>
    <property type="match status" value="1"/>
</dbReference>
<dbReference type="InterPro" id="IPR001867">
    <property type="entry name" value="OmpR/PhoB-type_DNA-bd"/>
</dbReference>
<dbReference type="GO" id="GO:0006355">
    <property type="term" value="P:regulation of DNA-templated transcription"/>
    <property type="evidence" value="ECO:0007669"/>
    <property type="project" value="InterPro"/>
</dbReference>
<keyword evidence="4" id="KW-0902">Two-component regulatory system</keyword>
<dbReference type="PROSITE" id="PS51755">
    <property type="entry name" value="OMPR_PHOB"/>
    <property type="match status" value="1"/>
</dbReference>
<sequence length="234" mass="25838">MTGELILLVDDDPDIQNIQKAYLSKEGFRLAFAATGAEAVQLAGSLEPDLIILDVALPDMDGFEVCRIIRTKTKVPILFLSGREDDIDQIIGHRIGGDDYITKPFSPPVLVAKVKSHIRRYKELSGSPKAASNGRALIFGELAIDRDCCEVTREGKPISLAAKEFQLLCCLAENAGRVFSAEHLFDSIWGKDSFGDIRTVMVHISNLRKKIEQDPARPEYIITVRGMGYKFNGG</sequence>
<feature type="DNA-binding region" description="OmpR/PhoB-type" evidence="9">
    <location>
        <begin position="134"/>
        <end position="233"/>
    </location>
</feature>
<keyword evidence="5" id="KW-0805">Transcription regulation</keyword>
<dbReference type="Pfam" id="PF00486">
    <property type="entry name" value="Trans_reg_C"/>
    <property type="match status" value="1"/>
</dbReference>
<dbReference type="Pfam" id="PF00072">
    <property type="entry name" value="Response_reg"/>
    <property type="match status" value="1"/>
</dbReference>
<protein>
    <submittedName>
        <fullName evidence="12">Response regulator transcription factor</fullName>
    </submittedName>
</protein>
<evidence type="ECO:0000313" key="13">
    <source>
        <dbReference type="Proteomes" id="UP000323732"/>
    </source>
</evidence>
<evidence type="ECO:0000259" key="10">
    <source>
        <dbReference type="PROSITE" id="PS50110"/>
    </source>
</evidence>
<dbReference type="SMART" id="SM00862">
    <property type="entry name" value="Trans_reg_C"/>
    <property type="match status" value="1"/>
</dbReference>
<dbReference type="GO" id="GO:0000976">
    <property type="term" value="F:transcription cis-regulatory region binding"/>
    <property type="evidence" value="ECO:0007669"/>
    <property type="project" value="TreeGrafter"/>
</dbReference>
<evidence type="ECO:0000256" key="4">
    <source>
        <dbReference type="ARBA" id="ARBA00023012"/>
    </source>
</evidence>
<keyword evidence="6 9" id="KW-0238">DNA-binding</keyword>
<dbReference type="InterPro" id="IPR036388">
    <property type="entry name" value="WH-like_DNA-bd_sf"/>
</dbReference>
<dbReference type="InterPro" id="IPR011006">
    <property type="entry name" value="CheY-like_superfamily"/>
</dbReference>
<accession>A0A5D4STF4</accession>
<keyword evidence="3 8" id="KW-0597">Phosphoprotein</keyword>
<dbReference type="CDD" id="cd00383">
    <property type="entry name" value="trans_reg_C"/>
    <property type="match status" value="1"/>
</dbReference>
<dbReference type="Gene3D" id="1.10.10.10">
    <property type="entry name" value="Winged helix-like DNA-binding domain superfamily/Winged helix DNA-binding domain"/>
    <property type="match status" value="1"/>
</dbReference>
<feature type="domain" description="Response regulatory" evidence="10">
    <location>
        <begin position="5"/>
        <end position="118"/>
    </location>
</feature>
<dbReference type="RefSeq" id="WP_009793643.1">
    <property type="nucleotide sequence ID" value="NZ_JAIVAO010000005.1"/>
</dbReference>
<dbReference type="Proteomes" id="UP000323732">
    <property type="component" value="Unassembled WGS sequence"/>
</dbReference>
<evidence type="ECO:0000259" key="11">
    <source>
        <dbReference type="PROSITE" id="PS51755"/>
    </source>
</evidence>
<dbReference type="SMART" id="SM00448">
    <property type="entry name" value="REC"/>
    <property type="match status" value="1"/>
</dbReference>
<evidence type="ECO:0000256" key="7">
    <source>
        <dbReference type="ARBA" id="ARBA00023163"/>
    </source>
</evidence>
<dbReference type="GO" id="GO:0005829">
    <property type="term" value="C:cytosol"/>
    <property type="evidence" value="ECO:0007669"/>
    <property type="project" value="TreeGrafter"/>
</dbReference>
<feature type="domain" description="OmpR/PhoB-type" evidence="11">
    <location>
        <begin position="134"/>
        <end position="233"/>
    </location>
</feature>
<dbReference type="CDD" id="cd17574">
    <property type="entry name" value="REC_OmpR"/>
    <property type="match status" value="1"/>
</dbReference>
<evidence type="ECO:0000256" key="6">
    <source>
        <dbReference type="ARBA" id="ARBA00023125"/>
    </source>
</evidence>
<comment type="caution">
    <text evidence="12">The sequence shown here is derived from an EMBL/GenBank/DDBJ whole genome shotgun (WGS) entry which is preliminary data.</text>
</comment>
<dbReference type="EMBL" id="VTES01000002">
    <property type="protein sequence ID" value="TYS65116.1"/>
    <property type="molecule type" value="Genomic_DNA"/>
</dbReference>
<dbReference type="InterPro" id="IPR001789">
    <property type="entry name" value="Sig_transdc_resp-reg_receiver"/>
</dbReference>
<dbReference type="PANTHER" id="PTHR48111">
    <property type="entry name" value="REGULATOR OF RPOS"/>
    <property type="match status" value="1"/>
</dbReference>
<dbReference type="InterPro" id="IPR039420">
    <property type="entry name" value="WalR-like"/>
</dbReference>
<evidence type="ECO:0000256" key="2">
    <source>
        <dbReference type="ARBA" id="ARBA00022490"/>
    </source>
</evidence>
<evidence type="ECO:0000256" key="3">
    <source>
        <dbReference type="ARBA" id="ARBA00022553"/>
    </source>
</evidence>
<comment type="subcellular location">
    <subcellularLocation>
        <location evidence="1">Cytoplasm</location>
    </subcellularLocation>
</comment>
<evidence type="ECO:0000256" key="5">
    <source>
        <dbReference type="ARBA" id="ARBA00023015"/>
    </source>
</evidence>
<keyword evidence="2" id="KW-0963">Cytoplasm</keyword>
<gene>
    <name evidence="12" type="ORF">FZD47_07160</name>
</gene>
<dbReference type="InterPro" id="IPR016032">
    <property type="entry name" value="Sig_transdc_resp-reg_C-effctor"/>
</dbReference>
<evidence type="ECO:0000256" key="1">
    <source>
        <dbReference type="ARBA" id="ARBA00004496"/>
    </source>
</evidence>
<dbReference type="PANTHER" id="PTHR48111:SF52">
    <property type="entry name" value="TRANSCRIPTIONAL REGULATORY PROTEIN YVRH"/>
    <property type="match status" value="1"/>
</dbReference>
<organism evidence="12 13">
    <name type="scientific">Bacillus infantis</name>
    <dbReference type="NCBI Taxonomy" id="324767"/>
    <lineage>
        <taxon>Bacteria</taxon>
        <taxon>Bacillati</taxon>
        <taxon>Bacillota</taxon>
        <taxon>Bacilli</taxon>
        <taxon>Bacillales</taxon>
        <taxon>Bacillaceae</taxon>
        <taxon>Bacillus</taxon>
    </lineage>
</organism>
<evidence type="ECO:0000256" key="9">
    <source>
        <dbReference type="PROSITE-ProRule" id="PRU01091"/>
    </source>
</evidence>
<proteinExistence type="predicted"/>
<evidence type="ECO:0000313" key="12">
    <source>
        <dbReference type="EMBL" id="TYS65116.1"/>
    </source>
</evidence>
<dbReference type="GO" id="GO:0000156">
    <property type="term" value="F:phosphorelay response regulator activity"/>
    <property type="evidence" value="ECO:0007669"/>
    <property type="project" value="TreeGrafter"/>
</dbReference>
<dbReference type="AlphaFoldDB" id="A0A5D4STF4"/>
<dbReference type="FunFam" id="3.40.50.2300:FF:000001">
    <property type="entry name" value="DNA-binding response regulator PhoB"/>
    <property type="match status" value="1"/>
</dbReference>
<feature type="modified residue" description="4-aspartylphosphate" evidence="8">
    <location>
        <position position="54"/>
    </location>
</feature>
<name>A0A5D4STF4_9BACI</name>
<dbReference type="SUPFAM" id="SSF46894">
    <property type="entry name" value="C-terminal effector domain of the bipartite response regulators"/>
    <property type="match status" value="1"/>
</dbReference>
<evidence type="ECO:0000256" key="8">
    <source>
        <dbReference type="PROSITE-ProRule" id="PRU00169"/>
    </source>
</evidence>
<dbReference type="Gene3D" id="6.10.250.690">
    <property type="match status" value="1"/>
</dbReference>
<dbReference type="SUPFAM" id="SSF52172">
    <property type="entry name" value="CheY-like"/>
    <property type="match status" value="1"/>
</dbReference>
<reference evidence="12 13" key="1">
    <citation type="submission" date="2019-08" db="EMBL/GenBank/DDBJ databases">
        <title>Bacillus genomes from the desert of Cuatro Cienegas, Coahuila.</title>
        <authorList>
            <person name="Olmedo-Alvarez G."/>
        </authorList>
    </citation>
    <scope>NUCLEOTIDE SEQUENCE [LARGE SCALE GENOMIC DNA]</scope>
    <source>
        <strain evidence="12 13">CH37_1T</strain>
    </source>
</reference>
<dbReference type="FunFam" id="1.10.10.10:FF:000018">
    <property type="entry name" value="DNA-binding response regulator ResD"/>
    <property type="match status" value="1"/>
</dbReference>
<dbReference type="Gene3D" id="3.40.50.2300">
    <property type="match status" value="1"/>
</dbReference>
<keyword evidence="7" id="KW-0804">Transcription</keyword>
<dbReference type="GO" id="GO:0032993">
    <property type="term" value="C:protein-DNA complex"/>
    <property type="evidence" value="ECO:0007669"/>
    <property type="project" value="TreeGrafter"/>
</dbReference>